<feature type="compositionally biased region" description="Polar residues" evidence="2">
    <location>
        <begin position="1345"/>
        <end position="1375"/>
    </location>
</feature>
<feature type="region of interest" description="Disordered" evidence="2">
    <location>
        <begin position="1165"/>
        <end position="1519"/>
    </location>
</feature>
<dbReference type="STRING" id="1141098.A0A1Y2DPZ4"/>
<reference evidence="3 4" key="1">
    <citation type="submission" date="2016-07" db="EMBL/GenBank/DDBJ databases">
        <title>Pervasive Adenine N6-methylation of Active Genes in Fungi.</title>
        <authorList>
            <consortium name="DOE Joint Genome Institute"/>
            <person name="Mondo S.J."/>
            <person name="Dannebaum R.O."/>
            <person name="Kuo R.C."/>
            <person name="Labutti K."/>
            <person name="Haridas S."/>
            <person name="Kuo A."/>
            <person name="Salamov A."/>
            <person name="Ahrendt S.R."/>
            <person name="Lipzen A."/>
            <person name="Sullivan W."/>
            <person name="Andreopoulos W.B."/>
            <person name="Clum A."/>
            <person name="Lindquist E."/>
            <person name="Daum C."/>
            <person name="Ramamoorthy G.K."/>
            <person name="Gryganskyi A."/>
            <person name="Culley D."/>
            <person name="Magnuson J.K."/>
            <person name="James T.Y."/>
            <person name="O'Malley M.A."/>
            <person name="Stajich J.E."/>
            <person name="Spatafora J.W."/>
            <person name="Visel A."/>
            <person name="Grigoriev I.V."/>
        </authorList>
    </citation>
    <scope>NUCLEOTIDE SEQUENCE [LARGE SCALE GENOMIC DNA]</scope>
    <source>
        <strain evidence="3 4">CBS 129021</strain>
    </source>
</reference>
<feature type="compositionally biased region" description="Polar residues" evidence="2">
    <location>
        <begin position="1245"/>
        <end position="1292"/>
    </location>
</feature>
<feature type="compositionally biased region" description="Basic residues" evidence="2">
    <location>
        <begin position="464"/>
        <end position="475"/>
    </location>
</feature>
<feature type="compositionally biased region" description="Basic and acidic residues" evidence="2">
    <location>
        <begin position="476"/>
        <end position="497"/>
    </location>
</feature>
<dbReference type="GeneID" id="63779240"/>
<evidence type="ECO:0000256" key="1">
    <source>
        <dbReference type="SAM" id="Coils"/>
    </source>
</evidence>
<feature type="compositionally biased region" description="Polar residues" evidence="2">
    <location>
        <begin position="363"/>
        <end position="391"/>
    </location>
</feature>
<feature type="compositionally biased region" description="Polar residues" evidence="2">
    <location>
        <begin position="1465"/>
        <end position="1506"/>
    </location>
</feature>
<feature type="region of interest" description="Disordered" evidence="2">
    <location>
        <begin position="138"/>
        <end position="517"/>
    </location>
</feature>
<dbReference type="PANTHER" id="PTHR34360">
    <property type="entry name" value="OS08G0519400 PROTEIN"/>
    <property type="match status" value="1"/>
</dbReference>
<feature type="coiled-coil region" evidence="1">
    <location>
        <begin position="548"/>
        <end position="624"/>
    </location>
</feature>
<organism evidence="3 4">
    <name type="scientific">Pseudomassariella vexata</name>
    <dbReference type="NCBI Taxonomy" id="1141098"/>
    <lineage>
        <taxon>Eukaryota</taxon>
        <taxon>Fungi</taxon>
        <taxon>Dikarya</taxon>
        <taxon>Ascomycota</taxon>
        <taxon>Pezizomycotina</taxon>
        <taxon>Sordariomycetes</taxon>
        <taxon>Xylariomycetidae</taxon>
        <taxon>Amphisphaeriales</taxon>
        <taxon>Pseudomassariaceae</taxon>
        <taxon>Pseudomassariella</taxon>
    </lineage>
</organism>
<feature type="coiled-coil region" evidence="1">
    <location>
        <begin position="694"/>
        <end position="724"/>
    </location>
</feature>
<sequence>MMPQPRSANTSWRNPPALEDQSHSQGSMCLSSQENFLRVLEDLQDVDFQSTKNNRLSPIMEALHPRDPLQHPTDIADPGDLHSQLVFEDPPLLQHRSPTEHAIASASQEPPVQSHGVFTRPDYENPTDMMAQNFRFKAKSQNPPPKSMHMGIRADGDPASHGPVSYTQTDAITGEMQPNQSPRMSLPLPKRLGPIQSGEINLQPHSSTKEKQPGPVVAQTKPHKDAPKMQPTAVSHKQSPDSRPNRSSTAPEALRCNQKQVIQEREQLETTDLDEPRPIGVNAQSIEEAPISDDSDGATQQVTQYQQDAQDQAQFPEEKAIPDQVSTAGYQSEDDVAGLPFPNHGDGEAMCTAEQHHPPPPITNSQNQMHPHLSTQNHSSIQPRQVQNTPPNIGVARSVYKSKTSSHGRPTSAAAHSSANVTPSHASTVDEPVTASRGTRRQEARPTVDSAFLAPSPSAAPSRRAQRKAQHLRRPLRNEVESVREESVLRPRSRESNISKQRGISPREHRRLSPGAKQSAENFKMLGNSWNHYFTFEQGRQAKVSNRIDRMEKVIAEQAESIRELENDLDARDSYADHLEGEKNQLIADIEEMETRMQESSSKIKKLDEKCRSYRDRLNEATTEQQALYLKMKNSYQTALAAIREEDQSRKKSTEHALKVSESVRAEIHSKVTSVVNEARQRAEKMDSTITTLSVQLEERNRELSQEKQTIKTLRKELDESRQMNTHNLQTLTSQNEQILKTMQQHRSHAADAEISACKQNENLDLIVKTLNEVKATASDQTAVIAQMRTLKDEGVNSVLEEIQKLASSHSAHDEDKKLLSANLLSIHGMCEGIQQQVNEGQQAAAQWHNRYEEAFHQFESSEEARKEAEEKLEEANEWCAEYHTENEQFRMQVEVLETQVAILQGQIGLSEANKAEVSRLQQLVTEKTAEFAQSDEKVQSLSEQLFAQNGQLNERKAQISHLQQLFTEKNAEFIQSDQRAKALEEKLLAQTNQLKEQDSQARTDRERLKHALDDAAQQQRQAIEQAVLNERTRVQEVQRDTEQRLAASEKSRSQMEQELEKANETIEQLSMGRDSVIEELRSLRDGITHQIQKVNELTSEVEDAGESQNRLRTQLGELAQDRVQISYLETMFQRMQRENHSVLEAITTEKKRLAADITDDQGLTIGLRTPTSTMKGHTGTDISSSPLSEPPSSPLLSQQESQVRTRRVSMKSPMEEEGVLAPSILQERESRRLAQPPRPIIKPTTRSTDSENQNSTKDASRTTSKAQNTPDSVPSQSNTSKSSALTHSSYNRPVLGGLASNGGNSEVEGQRAVQRDPRARRASTREENQDSQEKPPKRQRTSEISHQSGAAADTTASSKMPRSSSRYFSHNANDNDSEIAEEDMSTVKMTSSRLPTVGQRGGPLERPASNLARTYGSQSSQSATSQVSTASTRTMQSTGSQASEVSASAVKSSQSQNRAKMAETATQNTFKLSRNQGTSVSSNQSQHNKAKSLQNTLKSSQSQGRTLPVKHRREIAAK</sequence>
<feature type="compositionally biased region" description="Polar residues" evidence="2">
    <location>
        <begin position="401"/>
        <end position="427"/>
    </location>
</feature>
<feature type="coiled-coil region" evidence="1">
    <location>
        <begin position="852"/>
        <end position="907"/>
    </location>
</feature>
<gene>
    <name evidence="3" type="ORF">BCR38DRAFT_476133</name>
</gene>
<dbReference type="Proteomes" id="UP000193689">
    <property type="component" value="Unassembled WGS sequence"/>
</dbReference>
<dbReference type="RefSeq" id="XP_040713439.1">
    <property type="nucleotide sequence ID" value="XM_040863028.1"/>
</dbReference>
<feature type="compositionally biased region" description="Polar residues" evidence="2">
    <location>
        <begin position="1"/>
        <end position="13"/>
    </location>
</feature>
<feature type="compositionally biased region" description="Low complexity" evidence="2">
    <location>
        <begin position="454"/>
        <end position="463"/>
    </location>
</feature>
<dbReference type="PANTHER" id="PTHR34360:SF1">
    <property type="entry name" value="OS08G0519400 PROTEIN"/>
    <property type="match status" value="1"/>
</dbReference>
<feature type="compositionally biased region" description="Low complexity" evidence="2">
    <location>
        <begin position="1441"/>
        <end position="1457"/>
    </location>
</feature>
<evidence type="ECO:0000313" key="3">
    <source>
        <dbReference type="EMBL" id="ORY61362.1"/>
    </source>
</evidence>
<keyword evidence="1" id="KW-0175">Coiled coil</keyword>
<accession>A0A1Y2DPZ4</accession>
<feature type="compositionally biased region" description="Low complexity" evidence="2">
    <location>
        <begin position="298"/>
        <end position="314"/>
    </location>
</feature>
<evidence type="ECO:0000256" key="2">
    <source>
        <dbReference type="SAM" id="MobiDB-lite"/>
    </source>
</evidence>
<name>A0A1Y2DPZ4_9PEZI</name>
<dbReference type="OrthoDB" id="4848543at2759"/>
<dbReference type="InParanoid" id="A0A1Y2DPZ4"/>
<feature type="region of interest" description="Disordered" evidence="2">
    <location>
        <begin position="1"/>
        <end position="29"/>
    </location>
</feature>
<feature type="compositionally biased region" description="Basic and acidic residues" evidence="2">
    <location>
        <begin position="1314"/>
        <end position="1344"/>
    </location>
</feature>
<evidence type="ECO:0000313" key="4">
    <source>
        <dbReference type="Proteomes" id="UP000193689"/>
    </source>
</evidence>
<keyword evidence="4" id="KW-1185">Reference proteome</keyword>
<dbReference type="EMBL" id="MCFJ01000010">
    <property type="protein sequence ID" value="ORY61362.1"/>
    <property type="molecule type" value="Genomic_DNA"/>
</dbReference>
<protein>
    <submittedName>
        <fullName evidence="3">Uncharacterized protein</fullName>
    </submittedName>
</protein>
<feature type="compositionally biased region" description="Basic residues" evidence="2">
    <location>
        <begin position="1509"/>
        <end position="1519"/>
    </location>
</feature>
<feature type="compositionally biased region" description="Acidic residues" evidence="2">
    <location>
        <begin position="1376"/>
        <end position="1385"/>
    </location>
</feature>
<feature type="compositionally biased region" description="Polar residues" evidence="2">
    <location>
        <begin position="165"/>
        <end position="183"/>
    </location>
</feature>
<feature type="region of interest" description="Disordered" evidence="2">
    <location>
        <begin position="1035"/>
        <end position="1054"/>
    </location>
</feature>
<feature type="compositionally biased region" description="Low complexity" evidence="2">
    <location>
        <begin position="1418"/>
        <end position="1433"/>
    </location>
</feature>
<comment type="caution">
    <text evidence="3">The sequence shown here is derived from an EMBL/GenBank/DDBJ whole genome shotgun (WGS) entry which is preliminary data.</text>
</comment>
<proteinExistence type="predicted"/>